<dbReference type="GO" id="GO:0003677">
    <property type="term" value="F:DNA binding"/>
    <property type="evidence" value="ECO:0007669"/>
    <property type="project" value="UniProtKB-KW"/>
</dbReference>
<dbReference type="GO" id="GO:0003700">
    <property type="term" value="F:DNA-binding transcription factor activity"/>
    <property type="evidence" value="ECO:0007669"/>
    <property type="project" value="TreeGrafter"/>
</dbReference>
<dbReference type="FunFam" id="1.10.10.10:FF:000056">
    <property type="entry name" value="IclR family transcriptional regulator"/>
    <property type="match status" value="1"/>
</dbReference>
<dbReference type="InterPro" id="IPR036388">
    <property type="entry name" value="WH-like_DNA-bd_sf"/>
</dbReference>
<dbReference type="Gene3D" id="3.30.450.40">
    <property type="match status" value="1"/>
</dbReference>
<dbReference type="SMART" id="SM00346">
    <property type="entry name" value="HTH_ICLR"/>
    <property type="match status" value="1"/>
</dbReference>
<dbReference type="InterPro" id="IPR036390">
    <property type="entry name" value="WH_DNA-bd_sf"/>
</dbReference>
<proteinExistence type="predicted"/>
<comment type="caution">
    <text evidence="6">The sequence shown here is derived from an EMBL/GenBank/DDBJ whole genome shotgun (WGS) entry which is preliminary data.</text>
</comment>
<dbReference type="SUPFAM" id="SSF55781">
    <property type="entry name" value="GAF domain-like"/>
    <property type="match status" value="1"/>
</dbReference>
<dbReference type="InterPro" id="IPR005471">
    <property type="entry name" value="Tscrpt_reg_IclR_N"/>
</dbReference>
<dbReference type="EMBL" id="FCNX02000003">
    <property type="protein sequence ID" value="SAK54512.1"/>
    <property type="molecule type" value="Genomic_DNA"/>
</dbReference>
<dbReference type="InterPro" id="IPR029016">
    <property type="entry name" value="GAF-like_dom_sf"/>
</dbReference>
<accession>A0A158A9J1</accession>
<evidence type="ECO:0000256" key="3">
    <source>
        <dbReference type="ARBA" id="ARBA00023163"/>
    </source>
</evidence>
<dbReference type="InterPro" id="IPR050707">
    <property type="entry name" value="HTH_MetabolicPath_Reg"/>
</dbReference>
<evidence type="ECO:0000256" key="2">
    <source>
        <dbReference type="ARBA" id="ARBA00023125"/>
    </source>
</evidence>
<dbReference type="SUPFAM" id="SSF46785">
    <property type="entry name" value="Winged helix' DNA-binding domain"/>
    <property type="match status" value="1"/>
</dbReference>
<dbReference type="Proteomes" id="UP000054903">
    <property type="component" value="Unassembled WGS sequence"/>
</dbReference>
<dbReference type="PANTHER" id="PTHR30136">
    <property type="entry name" value="HELIX-TURN-HELIX TRANSCRIPTIONAL REGULATOR, ICLR FAMILY"/>
    <property type="match status" value="1"/>
</dbReference>
<gene>
    <name evidence="6" type="ORF">AWB77_01539</name>
</gene>
<evidence type="ECO:0000259" key="5">
    <source>
        <dbReference type="PROSITE" id="PS51078"/>
    </source>
</evidence>
<dbReference type="Pfam" id="PF09339">
    <property type="entry name" value="HTH_IclR"/>
    <property type="match status" value="1"/>
</dbReference>
<dbReference type="InterPro" id="IPR014757">
    <property type="entry name" value="Tscrpt_reg_IclR_C"/>
</dbReference>
<sequence>MVVAVKGYRRAFLYTERYSIPMFLEYILVKSDVTQVEAGKAQEKDEGPQRLSSVTAALQLLKVFSEHEPELGISTLAKRMGIAKSTAHRLASALLAEGMLEQNADNGRYRLGIQLFTLGALVRRRFDVAKQAVPFLHVLREHTDETVHLAVLDDTSIVYLFNLESDQAIRMRSYIGVRKPAFCTAEGHVLLASRTPDVISRVLKEGLAARTPKTNTDTQVFLKTLEAARRDGYSIDDEESEVGMRGIAAPVRDITGNVVAAVGIGGPAQRLTKKALRAAVPHLITAAEGISATLGFHRPL</sequence>
<keyword evidence="3" id="KW-0804">Transcription</keyword>
<keyword evidence="2" id="KW-0238">DNA-binding</keyword>
<evidence type="ECO:0000313" key="6">
    <source>
        <dbReference type="EMBL" id="SAK54512.1"/>
    </source>
</evidence>
<dbReference type="PANTHER" id="PTHR30136:SF35">
    <property type="entry name" value="HTH-TYPE TRANSCRIPTIONAL REGULATOR RV1719"/>
    <property type="match status" value="1"/>
</dbReference>
<keyword evidence="7" id="KW-1185">Reference proteome</keyword>
<dbReference type="Pfam" id="PF01614">
    <property type="entry name" value="IclR_C"/>
    <property type="match status" value="1"/>
</dbReference>
<dbReference type="AlphaFoldDB" id="A0A158A9J1"/>
<name>A0A158A9J1_9BURK</name>
<protein>
    <submittedName>
        <fullName evidence="6">Transcriptional regulator</fullName>
    </submittedName>
</protein>
<evidence type="ECO:0000313" key="7">
    <source>
        <dbReference type="Proteomes" id="UP000054903"/>
    </source>
</evidence>
<feature type="domain" description="HTH iclR-type" evidence="4">
    <location>
        <begin position="51"/>
        <end position="113"/>
    </location>
</feature>
<reference evidence="6" key="1">
    <citation type="submission" date="2016-01" db="EMBL/GenBank/DDBJ databases">
        <authorList>
            <person name="Peeters C."/>
        </authorList>
    </citation>
    <scope>NUCLEOTIDE SEQUENCE</scope>
    <source>
        <strain evidence="6">LMG 29320</strain>
    </source>
</reference>
<evidence type="ECO:0000259" key="4">
    <source>
        <dbReference type="PROSITE" id="PS51077"/>
    </source>
</evidence>
<dbReference type="GO" id="GO:0045892">
    <property type="term" value="P:negative regulation of DNA-templated transcription"/>
    <property type="evidence" value="ECO:0007669"/>
    <property type="project" value="TreeGrafter"/>
</dbReference>
<evidence type="ECO:0000256" key="1">
    <source>
        <dbReference type="ARBA" id="ARBA00023015"/>
    </source>
</evidence>
<dbReference type="PROSITE" id="PS51077">
    <property type="entry name" value="HTH_ICLR"/>
    <property type="match status" value="1"/>
</dbReference>
<dbReference type="STRING" id="1777138.AWB77_01539"/>
<feature type="domain" description="IclR-ED" evidence="5">
    <location>
        <begin position="114"/>
        <end position="296"/>
    </location>
</feature>
<dbReference type="PROSITE" id="PS51078">
    <property type="entry name" value="ICLR_ED"/>
    <property type="match status" value="1"/>
</dbReference>
<dbReference type="Gene3D" id="1.10.10.10">
    <property type="entry name" value="Winged helix-like DNA-binding domain superfamily/Winged helix DNA-binding domain"/>
    <property type="match status" value="1"/>
</dbReference>
<keyword evidence="1" id="KW-0805">Transcription regulation</keyword>
<organism evidence="6 7">
    <name type="scientific">Caballeronia fortuita</name>
    <dbReference type="NCBI Taxonomy" id="1777138"/>
    <lineage>
        <taxon>Bacteria</taxon>
        <taxon>Pseudomonadati</taxon>
        <taxon>Pseudomonadota</taxon>
        <taxon>Betaproteobacteria</taxon>
        <taxon>Burkholderiales</taxon>
        <taxon>Burkholderiaceae</taxon>
        <taxon>Caballeronia</taxon>
    </lineage>
</organism>